<evidence type="ECO:0000313" key="3">
    <source>
        <dbReference type="Proteomes" id="UP000756132"/>
    </source>
</evidence>
<dbReference type="RefSeq" id="XP_047768066.1">
    <property type="nucleotide sequence ID" value="XM_047912434.1"/>
</dbReference>
<dbReference type="KEGG" id="ffu:CLAFUR5_13286"/>
<reference evidence="2" key="1">
    <citation type="submission" date="2021-12" db="EMBL/GenBank/DDBJ databases">
        <authorList>
            <person name="Zaccaron A."/>
            <person name="Stergiopoulos I."/>
        </authorList>
    </citation>
    <scope>NUCLEOTIDE SEQUENCE</scope>
    <source>
        <strain evidence="2">Race5_Kim</strain>
    </source>
</reference>
<protein>
    <submittedName>
        <fullName evidence="2">Uncharacterized protein</fullName>
    </submittedName>
</protein>
<evidence type="ECO:0000256" key="1">
    <source>
        <dbReference type="SAM" id="MobiDB-lite"/>
    </source>
</evidence>
<reference evidence="2" key="2">
    <citation type="journal article" date="2022" name="Microb. Genom.">
        <title>A chromosome-scale genome assembly of the tomato pathogen Cladosporium fulvum reveals a compartmentalized genome architecture and the presence of a dispensable chromosome.</title>
        <authorList>
            <person name="Zaccaron A.Z."/>
            <person name="Chen L.H."/>
            <person name="Samaras A."/>
            <person name="Stergiopoulos I."/>
        </authorList>
    </citation>
    <scope>NUCLEOTIDE SEQUENCE</scope>
    <source>
        <strain evidence="2">Race5_Kim</strain>
    </source>
</reference>
<dbReference type="AlphaFoldDB" id="A0A9Q8PJL9"/>
<dbReference type="EMBL" id="CP090173">
    <property type="protein sequence ID" value="UJO23700.1"/>
    <property type="molecule type" value="Genomic_DNA"/>
</dbReference>
<dbReference type="GeneID" id="71993164"/>
<keyword evidence="3" id="KW-1185">Reference proteome</keyword>
<evidence type="ECO:0000313" key="2">
    <source>
        <dbReference type="EMBL" id="UJO23700.1"/>
    </source>
</evidence>
<dbReference type="OrthoDB" id="10491160at2759"/>
<proteinExistence type="predicted"/>
<feature type="compositionally biased region" description="Basic residues" evidence="1">
    <location>
        <begin position="1"/>
        <end position="17"/>
    </location>
</feature>
<organism evidence="2 3">
    <name type="scientific">Passalora fulva</name>
    <name type="common">Tomato leaf mold</name>
    <name type="synonym">Cladosporium fulvum</name>
    <dbReference type="NCBI Taxonomy" id="5499"/>
    <lineage>
        <taxon>Eukaryota</taxon>
        <taxon>Fungi</taxon>
        <taxon>Dikarya</taxon>
        <taxon>Ascomycota</taxon>
        <taxon>Pezizomycotina</taxon>
        <taxon>Dothideomycetes</taxon>
        <taxon>Dothideomycetidae</taxon>
        <taxon>Mycosphaerellales</taxon>
        <taxon>Mycosphaerellaceae</taxon>
        <taxon>Fulvia</taxon>
    </lineage>
</organism>
<dbReference type="OMA" id="TTWERIL"/>
<name>A0A9Q8PJL9_PASFU</name>
<accession>A0A9Q8PJL9</accession>
<feature type="region of interest" description="Disordered" evidence="1">
    <location>
        <begin position="1"/>
        <end position="24"/>
    </location>
</feature>
<dbReference type="Proteomes" id="UP000756132">
    <property type="component" value="Chromosome 11"/>
</dbReference>
<sequence>MKHKKTQPRKQKPRTKPPWRVARPHSMAIELGRAVYQMAKLNSKMDKLTTQLQPKESVDRADINNLEAIHDYSGSGGTDEQRAAVVLLDAILAAERDTCSTSKRRSKKGRRACPAERLEQEKHGVTIRRFQYAVRRYLSYRFPASWERILEEL</sequence>
<gene>
    <name evidence="2" type="ORF">CLAFUR5_13286</name>
</gene>